<keyword evidence="2" id="KW-1185">Reference proteome</keyword>
<reference evidence="1" key="1">
    <citation type="journal article" date="2021" name="Open Biol.">
        <title>Shared evolutionary footprints suggest mitochondrial oxidative damage underlies multiple complex I losses in fungi.</title>
        <authorList>
            <person name="Schikora-Tamarit M.A."/>
            <person name="Marcet-Houben M."/>
            <person name="Nosek J."/>
            <person name="Gabaldon T."/>
        </authorList>
    </citation>
    <scope>NUCLEOTIDE SEQUENCE</scope>
    <source>
        <strain evidence="1">CBS2887</strain>
    </source>
</reference>
<evidence type="ECO:0000313" key="1">
    <source>
        <dbReference type="EMBL" id="KAH3685259.1"/>
    </source>
</evidence>
<proteinExistence type="predicted"/>
<dbReference type="Proteomes" id="UP000774326">
    <property type="component" value="Unassembled WGS sequence"/>
</dbReference>
<protein>
    <submittedName>
        <fullName evidence="1">Uncharacterized protein</fullName>
    </submittedName>
</protein>
<dbReference type="AlphaFoldDB" id="A0A9P8Q9C7"/>
<sequence length="537" mass="62197">MIRSSLNKSLFNRAARTTAVRNLANQTLIKSYSTITNSSLNAARSQDLSTLDHSKSILDSIPHINNQPTLTLYLETLNNISPTQILTNRELLGSILSFLISYDTVINRKYLSTSLIRETSNYLTKIHAVDKGRSLLTELQRIVHTHELKNGLLEAWLIQGFLQHGLLLKAYDQAINSKSRLLNTTLELLLYHLSSHGLASHASSVLELIIKEKHPVYPRTLSRFSEMIIENKEDQLIKKWWPYLVKSTRLTQDQLLCIAESLLRLQKPVIIPNKHTPTQIMDKEPTTYIRELRSLQAISKSSPQTYTTEIKRRYTHILIEMKAKSRGFNRAFDHLVQKFTPEMDLSVFEYPELTNRVRVSKNSANIITSLKKRCDYDQPWEIKALYMNMMLWKLVQGENHGRLLTEVIKAANEHGKLRGLMSQESLRVILSSPSITETDSDLNFSIIEFIMNDTRRKLTTRLPPDLKYQLMKRIIEDTKYWVYSFKVMEHIGYRFQSLLSPIEADLKDKLIERCQWMGYDDKVRELRSETNGGAVYI</sequence>
<accession>A0A9P8Q9C7</accession>
<gene>
    <name evidence="1" type="ORF">WICPIJ_003733</name>
</gene>
<dbReference type="EMBL" id="JAEUBG010002063">
    <property type="protein sequence ID" value="KAH3685259.1"/>
    <property type="molecule type" value="Genomic_DNA"/>
</dbReference>
<comment type="caution">
    <text evidence="1">The sequence shown here is derived from an EMBL/GenBank/DDBJ whole genome shotgun (WGS) entry which is preliminary data.</text>
</comment>
<reference evidence="1" key="2">
    <citation type="submission" date="2021-01" db="EMBL/GenBank/DDBJ databases">
        <authorList>
            <person name="Schikora-Tamarit M.A."/>
        </authorList>
    </citation>
    <scope>NUCLEOTIDE SEQUENCE</scope>
    <source>
        <strain evidence="1">CBS2887</strain>
    </source>
</reference>
<organism evidence="1 2">
    <name type="scientific">Wickerhamomyces pijperi</name>
    <name type="common">Yeast</name>
    <name type="synonym">Pichia pijperi</name>
    <dbReference type="NCBI Taxonomy" id="599730"/>
    <lineage>
        <taxon>Eukaryota</taxon>
        <taxon>Fungi</taxon>
        <taxon>Dikarya</taxon>
        <taxon>Ascomycota</taxon>
        <taxon>Saccharomycotina</taxon>
        <taxon>Saccharomycetes</taxon>
        <taxon>Phaffomycetales</taxon>
        <taxon>Wickerhamomycetaceae</taxon>
        <taxon>Wickerhamomyces</taxon>
    </lineage>
</organism>
<name>A0A9P8Q9C7_WICPI</name>
<evidence type="ECO:0000313" key="2">
    <source>
        <dbReference type="Proteomes" id="UP000774326"/>
    </source>
</evidence>